<feature type="domain" description="Alpha-D-phosphohexomutase C-terminal" evidence="6">
    <location>
        <begin position="246"/>
        <end position="306"/>
    </location>
</feature>
<keyword evidence="5" id="KW-0413">Isomerase</keyword>
<sequence length="326" mass="36662">KEIYIQHLSKEKIKNKIKVVVACGNGTAGIFAPTIIRNVGCEVIELDCNLDYNFPKYNPNPEDLKMLRALSDCVKKNRADIGFAFDGDGDRVGVVDEKGNEIFSDKIGLLIARNLSYEHKNSKFVVDVKSTGLFKTDEILKKNSCKTVYWKTGHSYIKRKVSEENSLAGFEKSGHFFFNKPLGLGYDDGILSALQVCKLLDNNPSIKMSNLLGQLPTTYQSPTMAPYCSDKEKYKVVDIMTKKFKDLFEKKTKITDKFISEILTVNGIRFTLEDGSWGLIRASSNKPSLVIVTESVRSTDEMKAIFIFIDDILKTTGKVGEYDQKI</sequence>
<evidence type="ECO:0000256" key="4">
    <source>
        <dbReference type="ARBA" id="ARBA00022842"/>
    </source>
</evidence>
<evidence type="ECO:0000313" key="9">
    <source>
        <dbReference type="EMBL" id="SVC17063.1"/>
    </source>
</evidence>
<dbReference type="InterPro" id="IPR036900">
    <property type="entry name" value="A-D-PHexomutase_C_sf"/>
</dbReference>
<reference evidence="9" key="1">
    <citation type="submission" date="2018-05" db="EMBL/GenBank/DDBJ databases">
        <authorList>
            <person name="Lanie J.A."/>
            <person name="Ng W.-L."/>
            <person name="Kazmierczak K.M."/>
            <person name="Andrzejewski T.M."/>
            <person name="Davidsen T.M."/>
            <person name="Wayne K.J."/>
            <person name="Tettelin H."/>
            <person name="Glass J.I."/>
            <person name="Rusch D."/>
            <person name="Podicherti R."/>
            <person name="Tsui H.-C.T."/>
            <person name="Winkler M.E."/>
        </authorList>
    </citation>
    <scope>NUCLEOTIDE SEQUENCE</scope>
</reference>
<dbReference type="Pfam" id="PF02880">
    <property type="entry name" value="PGM_PMM_III"/>
    <property type="match status" value="1"/>
</dbReference>
<feature type="domain" description="Alpha-D-phosphohexomutase alpha/beta/alpha" evidence="7">
    <location>
        <begin position="4"/>
        <end position="99"/>
    </location>
</feature>
<dbReference type="InterPro" id="IPR005843">
    <property type="entry name" value="A-D-PHexomutase_C"/>
</dbReference>
<dbReference type="SUPFAM" id="SSF55957">
    <property type="entry name" value="Phosphoglucomutase, C-terminal domain"/>
    <property type="match status" value="1"/>
</dbReference>
<dbReference type="Gene3D" id="3.40.120.10">
    <property type="entry name" value="Alpha-D-Glucose-1,6-Bisphosphate, subunit A, domain 3"/>
    <property type="match status" value="2"/>
</dbReference>
<comment type="cofactor">
    <cofactor evidence="1">
        <name>Mg(2+)</name>
        <dbReference type="ChEBI" id="CHEBI:18420"/>
    </cofactor>
</comment>
<dbReference type="PANTHER" id="PTHR43771">
    <property type="entry name" value="PHOSPHOMANNOMUTASE"/>
    <property type="match status" value="1"/>
</dbReference>
<dbReference type="Gene3D" id="3.30.310.50">
    <property type="entry name" value="Alpha-D-phosphohexomutase, C-terminal domain"/>
    <property type="match status" value="1"/>
</dbReference>
<evidence type="ECO:0000256" key="1">
    <source>
        <dbReference type="ARBA" id="ARBA00001946"/>
    </source>
</evidence>
<name>A0A382K0L1_9ZZZZ</name>
<gene>
    <name evidence="9" type="ORF">METZ01_LOCUS269917</name>
</gene>
<evidence type="ECO:0000256" key="3">
    <source>
        <dbReference type="ARBA" id="ARBA00022723"/>
    </source>
</evidence>
<dbReference type="InterPro" id="IPR005841">
    <property type="entry name" value="Alpha-D-phosphohexomutase_SF"/>
</dbReference>
<evidence type="ECO:0000259" key="8">
    <source>
        <dbReference type="Pfam" id="PF02880"/>
    </source>
</evidence>
<dbReference type="InterPro" id="IPR005846">
    <property type="entry name" value="A-D-PHexomutase_a/b/a-III"/>
</dbReference>
<keyword evidence="4" id="KW-0460">Magnesium</keyword>
<keyword evidence="3" id="KW-0479">Metal-binding</keyword>
<dbReference type="InterPro" id="IPR016055">
    <property type="entry name" value="A-D-PHexomutase_a/b/a-I/II/III"/>
</dbReference>
<dbReference type="SUPFAM" id="SSF53738">
    <property type="entry name" value="Phosphoglucomutase, first 3 domains"/>
    <property type="match status" value="2"/>
</dbReference>
<dbReference type="AlphaFoldDB" id="A0A382K0L1"/>
<evidence type="ECO:0008006" key="10">
    <source>
        <dbReference type="Google" id="ProtNLM"/>
    </source>
</evidence>
<dbReference type="Pfam" id="PF00408">
    <property type="entry name" value="PGM_PMM_IV"/>
    <property type="match status" value="1"/>
</dbReference>
<feature type="non-terminal residue" evidence="9">
    <location>
        <position position="1"/>
    </location>
</feature>
<keyword evidence="2" id="KW-0597">Phosphoprotein</keyword>
<dbReference type="Pfam" id="PF02879">
    <property type="entry name" value="PGM_PMM_II"/>
    <property type="match status" value="1"/>
</dbReference>
<feature type="domain" description="Alpha-D-phosphohexomutase alpha/beta/alpha" evidence="8">
    <location>
        <begin position="104"/>
        <end position="219"/>
    </location>
</feature>
<dbReference type="EMBL" id="UINC01077180">
    <property type="protein sequence ID" value="SVC17063.1"/>
    <property type="molecule type" value="Genomic_DNA"/>
</dbReference>
<proteinExistence type="predicted"/>
<evidence type="ECO:0000259" key="6">
    <source>
        <dbReference type="Pfam" id="PF00408"/>
    </source>
</evidence>
<dbReference type="InterPro" id="IPR005845">
    <property type="entry name" value="A-D-PHexomutase_a/b/a-II"/>
</dbReference>
<accession>A0A382K0L1</accession>
<evidence type="ECO:0000259" key="7">
    <source>
        <dbReference type="Pfam" id="PF02879"/>
    </source>
</evidence>
<evidence type="ECO:0000256" key="2">
    <source>
        <dbReference type="ARBA" id="ARBA00022553"/>
    </source>
</evidence>
<protein>
    <recommendedName>
        <fullName evidence="10">Alpha-D-phosphohexomutase alpha/beta/alpha domain-containing protein</fullName>
    </recommendedName>
</protein>
<dbReference type="PRINTS" id="PR00509">
    <property type="entry name" value="PGMPMM"/>
</dbReference>
<dbReference type="GO" id="GO:0046872">
    <property type="term" value="F:metal ion binding"/>
    <property type="evidence" value="ECO:0007669"/>
    <property type="project" value="UniProtKB-KW"/>
</dbReference>
<organism evidence="9">
    <name type="scientific">marine metagenome</name>
    <dbReference type="NCBI Taxonomy" id="408172"/>
    <lineage>
        <taxon>unclassified sequences</taxon>
        <taxon>metagenomes</taxon>
        <taxon>ecological metagenomes</taxon>
    </lineage>
</organism>
<dbReference type="PANTHER" id="PTHR43771:SF2">
    <property type="entry name" value="PHOSPHOMANNOMUTASE_PHOSPHOGLUCOMUTASE"/>
    <property type="match status" value="1"/>
</dbReference>
<dbReference type="GO" id="GO:0016868">
    <property type="term" value="F:intramolecular phosphotransferase activity"/>
    <property type="evidence" value="ECO:0007669"/>
    <property type="project" value="InterPro"/>
</dbReference>
<evidence type="ECO:0000256" key="5">
    <source>
        <dbReference type="ARBA" id="ARBA00023235"/>
    </source>
</evidence>
<dbReference type="GO" id="GO:0005975">
    <property type="term" value="P:carbohydrate metabolic process"/>
    <property type="evidence" value="ECO:0007669"/>
    <property type="project" value="InterPro"/>
</dbReference>